<dbReference type="AlphaFoldDB" id="A0AAD6LI38"/>
<dbReference type="EMBL" id="JAQIZT010000016">
    <property type="protein sequence ID" value="KAJ6967608.1"/>
    <property type="molecule type" value="Genomic_DNA"/>
</dbReference>
<proteinExistence type="predicted"/>
<protein>
    <submittedName>
        <fullName evidence="1">Uncharacterized protein</fullName>
    </submittedName>
</protein>
<reference evidence="1 2" key="1">
    <citation type="journal article" date="2023" name="Mol. Ecol. Resour.">
        <title>Chromosome-level genome assembly of a triploid poplar Populus alba 'Berolinensis'.</title>
        <authorList>
            <person name="Chen S."/>
            <person name="Yu Y."/>
            <person name="Wang X."/>
            <person name="Wang S."/>
            <person name="Zhang T."/>
            <person name="Zhou Y."/>
            <person name="He R."/>
            <person name="Meng N."/>
            <person name="Wang Y."/>
            <person name="Liu W."/>
            <person name="Liu Z."/>
            <person name="Liu J."/>
            <person name="Guo Q."/>
            <person name="Huang H."/>
            <person name="Sederoff R.R."/>
            <person name="Wang G."/>
            <person name="Qu G."/>
            <person name="Chen S."/>
        </authorList>
    </citation>
    <scope>NUCLEOTIDE SEQUENCE [LARGE SCALE GENOMIC DNA]</scope>
    <source>
        <strain evidence="1">SC-2020</strain>
    </source>
</reference>
<dbReference type="Proteomes" id="UP001164929">
    <property type="component" value="Chromosome 16"/>
</dbReference>
<gene>
    <name evidence="1" type="ORF">NC653_035740</name>
</gene>
<accession>A0AAD6LI38</accession>
<organism evidence="1 2">
    <name type="scientific">Populus alba x Populus x berolinensis</name>
    <dbReference type="NCBI Taxonomy" id="444605"/>
    <lineage>
        <taxon>Eukaryota</taxon>
        <taxon>Viridiplantae</taxon>
        <taxon>Streptophyta</taxon>
        <taxon>Embryophyta</taxon>
        <taxon>Tracheophyta</taxon>
        <taxon>Spermatophyta</taxon>
        <taxon>Magnoliopsida</taxon>
        <taxon>eudicotyledons</taxon>
        <taxon>Gunneridae</taxon>
        <taxon>Pentapetalae</taxon>
        <taxon>rosids</taxon>
        <taxon>fabids</taxon>
        <taxon>Malpighiales</taxon>
        <taxon>Salicaceae</taxon>
        <taxon>Saliceae</taxon>
        <taxon>Populus</taxon>
    </lineage>
</organism>
<evidence type="ECO:0000313" key="2">
    <source>
        <dbReference type="Proteomes" id="UP001164929"/>
    </source>
</evidence>
<keyword evidence="2" id="KW-1185">Reference proteome</keyword>
<sequence>MINSELPLTNSLLPVPVTIPKSASLSEGASSVLTPTNATVWPCCFRQRTRRSLSEGRGFPITQILLTTSFLCSSLKLRKVSPPCSDMPGPLCIPYFLAMSSITDSLSSETSTMLTPAFLQASTASIVSSHLGGWDLFIPIINGKPDKKWHSFYHLYQESSQASCQVTDFPARFPDNSLDKFRNLLWLLFSLEFWQARILIFLSSFKSQEQHYQDKNRGYEPSYFCVLAHLVELSW</sequence>
<evidence type="ECO:0000313" key="1">
    <source>
        <dbReference type="EMBL" id="KAJ6967608.1"/>
    </source>
</evidence>
<comment type="caution">
    <text evidence="1">The sequence shown here is derived from an EMBL/GenBank/DDBJ whole genome shotgun (WGS) entry which is preliminary data.</text>
</comment>
<name>A0AAD6LI38_9ROSI</name>